<evidence type="ECO:0000313" key="2">
    <source>
        <dbReference type="Proteomes" id="UP001056120"/>
    </source>
</evidence>
<gene>
    <name evidence="1" type="ORF">L1987_24221</name>
</gene>
<reference evidence="2" key="1">
    <citation type="journal article" date="2022" name="Mol. Ecol. Resour.">
        <title>The genomes of chicory, endive, great burdock and yacon provide insights into Asteraceae palaeo-polyploidization history and plant inulin production.</title>
        <authorList>
            <person name="Fan W."/>
            <person name="Wang S."/>
            <person name="Wang H."/>
            <person name="Wang A."/>
            <person name="Jiang F."/>
            <person name="Liu H."/>
            <person name="Zhao H."/>
            <person name="Xu D."/>
            <person name="Zhang Y."/>
        </authorList>
    </citation>
    <scope>NUCLEOTIDE SEQUENCE [LARGE SCALE GENOMIC DNA]</scope>
    <source>
        <strain evidence="2">cv. Yunnan</strain>
    </source>
</reference>
<name>A0ACB9IMG7_9ASTR</name>
<comment type="caution">
    <text evidence="1">The sequence shown here is derived from an EMBL/GenBank/DDBJ whole genome shotgun (WGS) entry which is preliminary data.</text>
</comment>
<accession>A0ACB9IMG7</accession>
<keyword evidence="2" id="KW-1185">Reference proteome</keyword>
<dbReference type="Proteomes" id="UP001056120">
    <property type="component" value="Linkage Group LG08"/>
</dbReference>
<evidence type="ECO:0000313" key="1">
    <source>
        <dbReference type="EMBL" id="KAI3808272.1"/>
    </source>
</evidence>
<sequence>MSAVTILVGQTSPTATIPSPEIHHHQPSPSSHANVNEIKDMFSAGCLVWDVFIPKKPDSGYNFFFIARTAFRVVPKKIYTAGSQVALKDGKFALCCLHFLDILFFCLPSIIDGLLKDS</sequence>
<dbReference type="EMBL" id="CM042025">
    <property type="protein sequence ID" value="KAI3808272.1"/>
    <property type="molecule type" value="Genomic_DNA"/>
</dbReference>
<proteinExistence type="predicted"/>
<protein>
    <submittedName>
        <fullName evidence="1">Uncharacterized protein</fullName>
    </submittedName>
</protein>
<reference evidence="1 2" key="2">
    <citation type="journal article" date="2022" name="Mol. Ecol. Resour.">
        <title>The genomes of chicory, endive, great burdock and yacon provide insights into Asteraceae paleo-polyploidization history and plant inulin production.</title>
        <authorList>
            <person name="Fan W."/>
            <person name="Wang S."/>
            <person name="Wang H."/>
            <person name="Wang A."/>
            <person name="Jiang F."/>
            <person name="Liu H."/>
            <person name="Zhao H."/>
            <person name="Xu D."/>
            <person name="Zhang Y."/>
        </authorList>
    </citation>
    <scope>NUCLEOTIDE SEQUENCE [LARGE SCALE GENOMIC DNA]</scope>
    <source>
        <strain evidence="2">cv. Yunnan</strain>
        <tissue evidence="1">Leaves</tissue>
    </source>
</reference>
<organism evidence="1 2">
    <name type="scientific">Smallanthus sonchifolius</name>
    <dbReference type="NCBI Taxonomy" id="185202"/>
    <lineage>
        <taxon>Eukaryota</taxon>
        <taxon>Viridiplantae</taxon>
        <taxon>Streptophyta</taxon>
        <taxon>Embryophyta</taxon>
        <taxon>Tracheophyta</taxon>
        <taxon>Spermatophyta</taxon>
        <taxon>Magnoliopsida</taxon>
        <taxon>eudicotyledons</taxon>
        <taxon>Gunneridae</taxon>
        <taxon>Pentapetalae</taxon>
        <taxon>asterids</taxon>
        <taxon>campanulids</taxon>
        <taxon>Asterales</taxon>
        <taxon>Asteraceae</taxon>
        <taxon>Asteroideae</taxon>
        <taxon>Heliantheae alliance</taxon>
        <taxon>Millerieae</taxon>
        <taxon>Smallanthus</taxon>
    </lineage>
</organism>